<accession>A0A9N9R468</accession>
<sequence length="204" mass="23012">MCGDHPSFTKTELNVKEVKSEDKDKPREGAPIAYARISPTSSRSEHETRALQTRRPVLARSLEAVRTDAPNDRALLQAAMGSFRWPPYLLCVWVLVLVLTHVLHCVAAVLERALPPLKKLCQYFRNWTEESWRAETDMNQRVYPIIFACVTGSLYALYGVLYAVYAAALWAIEPLCPDDATLQDVLNVTNYTDDPSNTDASLKR</sequence>
<name>A0A9N9R468_9NEOP</name>
<feature type="transmembrane region" description="Helical" evidence="2">
    <location>
        <begin position="85"/>
        <end position="110"/>
    </location>
</feature>
<feature type="transmembrane region" description="Helical" evidence="2">
    <location>
        <begin position="142"/>
        <end position="165"/>
    </location>
</feature>
<reference evidence="3" key="1">
    <citation type="submission" date="2021-12" db="EMBL/GenBank/DDBJ databases">
        <authorList>
            <person name="King R."/>
        </authorList>
    </citation>
    <scope>NUCLEOTIDE SEQUENCE</scope>
</reference>
<evidence type="ECO:0008006" key="5">
    <source>
        <dbReference type="Google" id="ProtNLM"/>
    </source>
</evidence>
<evidence type="ECO:0000313" key="4">
    <source>
        <dbReference type="Proteomes" id="UP001153714"/>
    </source>
</evidence>
<protein>
    <recommendedName>
        <fullName evidence="5">Transmembrane protein</fullName>
    </recommendedName>
</protein>
<dbReference type="AlphaFoldDB" id="A0A9N9R468"/>
<dbReference type="Proteomes" id="UP001153714">
    <property type="component" value="Chromosome 2"/>
</dbReference>
<keyword evidence="4" id="KW-1185">Reference proteome</keyword>
<evidence type="ECO:0000256" key="2">
    <source>
        <dbReference type="SAM" id="Phobius"/>
    </source>
</evidence>
<reference evidence="3" key="2">
    <citation type="submission" date="2022-10" db="EMBL/GenBank/DDBJ databases">
        <authorList>
            <consortium name="ENA_rothamsted_submissions"/>
            <consortium name="culmorum"/>
            <person name="King R."/>
        </authorList>
    </citation>
    <scope>NUCLEOTIDE SEQUENCE</scope>
</reference>
<keyword evidence="2" id="KW-0472">Membrane</keyword>
<organism evidence="3 4">
    <name type="scientific">Diatraea saccharalis</name>
    <name type="common">sugarcane borer</name>
    <dbReference type="NCBI Taxonomy" id="40085"/>
    <lineage>
        <taxon>Eukaryota</taxon>
        <taxon>Metazoa</taxon>
        <taxon>Ecdysozoa</taxon>
        <taxon>Arthropoda</taxon>
        <taxon>Hexapoda</taxon>
        <taxon>Insecta</taxon>
        <taxon>Pterygota</taxon>
        <taxon>Neoptera</taxon>
        <taxon>Endopterygota</taxon>
        <taxon>Lepidoptera</taxon>
        <taxon>Glossata</taxon>
        <taxon>Ditrysia</taxon>
        <taxon>Pyraloidea</taxon>
        <taxon>Crambidae</taxon>
        <taxon>Crambinae</taxon>
        <taxon>Diatraea</taxon>
    </lineage>
</organism>
<feature type="region of interest" description="Disordered" evidence="1">
    <location>
        <begin position="1"/>
        <end position="50"/>
    </location>
</feature>
<keyword evidence="2" id="KW-0812">Transmembrane</keyword>
<proteinExistence type="predicted"/>
<feature type="compositionally biased region" description="Basic and acidic residues" evidence="1">
    <location>
        <begin position="13"/>
        <end position="28"/>
    </location>
</feature>
<keyword evidence="2" id="KW-1133">Transmembrane helix</keyword>
<dbReference type="OrthoDB" id="7484912at2759"/>
<evidence type="ECO:0000313" key="3">
    <source>
        <dbReference type="EMBL" id="CAG9788962.1"/>
    </source>
</evidence>
<gene>
    <name evidence="3" type="ORF">DIATSA_LOCUS6734</name>
</gene>
<evidence type="ECO:0000256" key="1">
    <source>
        <dbReference type="SAM" id="MobiDB-lite"/>
    </source>
</evidence>
<dbReference type="EMBL" id="OU893333">
    <property type="protein sequence ID" value="CAG9788962.1"/>
    <property type="molecule type" value="Genomic_DNA"/>
</dbReference>